<feature type="region of interest" description="Disordered" evidence="1">
    <location>
        <begin position="1"/>
        <end position="20"/>
    </location>
</feature>
<evidence type="ECO:0000313" key="2">
    <source>
        <dbReference type="EMBL" id="KAI6785379.1"/>
    </source>
</evidence>
<comment type="caution">
    <text evidence="2">The sequence shown here is derived from an EMBL/GenBank/DDBJ whole genome shotgun (WGS) entry which is preliminary data.</text>
</comment>
<dbReference type="GeneID" id="75833498"/>
<evidence type="ECO:0000256" key="1">
    <source>
        <dbReference type="SAM" id="MobiDB-lite"/>
    </source>
</evidence>
<dbReference type="AlphaFoldDB" id="A0A9P9Y888"/>
<proteinExistence type="predicted"/>
<gene>
    <name evidence="2" type="ORF">J7T54_007021</name>
</gene>
<dbReference type="Proteomes" id="UP001055219">
    <property type="component" value="Unassembled WGS sequence"/>
</dbReference>
<sequence length="395" mass="43798">MEAPGPSPATTMERSREQITDNAQPIVPLFTIAAGRDADQLVKASHYRDAKLKFGHSTISPGVSADDVILVVISEDSSMRIIEYVVAKSAGADVYLEQVGEKDNVHVAWGADALNESFVRFLDTKYGSLGVLDKEASDMALEHFKSKIKCDFENSLDDPEVATCLPIKTQSRQGVEVIWDALTAREVRIVLDPVVEETICFLKGSICNRERSTALRPAAYVPVRSMPVASSPESDKGAAKSLRVETSYGICISEKYIEALHGHLSSSKYRSSLNEDIGIELMSWFVKKGETVAENETRSIEFWQRRLCRSGRPKDLGFVILYDNAGRELTSRSMEIDEHMAALGTVYADLSAVPESELPRVQGSDGQWYYEFDPQDTQYDSTFLGYELGIKSRAI</sequence>
<evidence type="ECO:0000313" key="3">
    <source>
        <dbReference type="Proteomes" id="UP001055219"/>
    </source>
</evidence>
<keyword evidence="3" id="KW-1185">Reference proteome</keyword>
<dbReference type="EMBL" id="JAGIXG020000002">
    <property type="protein sequence ID" value="KAI6785379.1"/>
    <property type="molecule type" value="Genomic_DNA"/>
</dbReference>
<organism evidence="2 3">
    <name type="scientific">Emericellopsis cladophorae</name>
    <dbReference type="NCBI Taxonomy" id="2686198"/>
    <lineage>
        <taxon>Eukaryota</taxon>
        <taxon>Fungi</taxon>
        <taxon>Dikarya</taxon>
        <taxon>Ascomycota</taxon>
        <taxon>Pezizomycotina</taxon>
        <taxon>Sordariomycetes</taxon>
        <taxon>Hypocreomycetidae</taxon>
        <taxon>Hypocreales</taxon>
        <taxon>Bionectriaceae</taxon>
        <taxon>Emericellopsis</taxon>
    </lineage>
</organism>
<protein>
    <submittedName>
        <fullName evidence="2">Uncharacterized protein</fullName>
    </submittedName>
</protein>
<reference evidence="2" key="2">
    <citation type="submission" date="2022-07" db="EMBL/GenBank/DDBJ databases">
        <authorList>
            <person name="Goncalves M.F.M."/>
            <person name="Hilario S."/>
            <person name="Van De Peer Y."/>
            <person name="Esteves A.C."/>
            <person name="Alves A."/>
        </authorList>
    </citation>
    <scope>NUCLEOTIDE SEQUENCE</scope>
    <source>
        <strain evidence="2">MUM 19.33</strain>
    </source>
</reference>
<accession>A0A9P9Y888</accession>
<dbReference type="OrthoDB" id="2963168at2759"/>
<dbReference type="RefSeq" id="XP_051366235.1">
    <property type="nucleotide sequence ID" value="XM_051509913.1"/>
</dbReference>
<name>A0A9P9Y888_9HYPO</name>
<reference evidence="2" key="1">
    <citation type="journal article" date="2021" name="J Fungi (Basel)">
        <title>Genomic and Metabolomic Analyses of the Marine Fungus Emericellopsis cladophorae: Insights into Saltwater Adaptability Mechanisms and Its Biosynthetic Potential.</title>
        <authorList>
            <person name="Goncalves M.F.M."/>
            <person name="Hilario S."/>
            <person name="Van de Peer Y."/>
            <person name="Esteves A.C."/>
            <person name="Alves A."/>
        </authorList>
    </citation>
    <scope>NUCLEOTIDE SEQUENCE</scope>
    <source>
        <strain evidence="2">MUM 19.33</strain>
    </source>
</reference>